<evidence type="ECO:0000256" key="2">
    <source>
        <dbReference type="SAM" id="Phobius"/>
    </source>
</evidence>
<proteinExistence type="predicted"/>
<feature type="region of interest" description="Disordered" evidence="1">
    <location>
        <begin position="1522"/>
        <end position="1547"/>
    </location>
</feature>
<gene>
    <name evidence="4" type="ORF">AURANDRAFT_64826</name>
</gene>
<dbReference type="Pfam" id="PF00226">
    <property type="entry name" value="DnaJ"/>
    <property type="match status" value="1"/>
</dbReference>
<feature type="compositionally biased region" description="Acidic residues" evidence="1">
    <location>
        <begin position="874"/>
        <end position="884"/>
    </location>
</feature>
<feature type="compositionally biased region" description="Pro residues" evidence="1">
    <location>
        <begin position="1375"/>
        <end position="1384"/>
    </location>
</feature>
<organism evidence="5">
    <name type="scientific">Aureococcus anophagefferens</name>
    <name type="common">Harmful bloom alga</name>
    <dbReference type="NCBI Taxonomy" id="44056"/>
    <lineage>
        <taxon>Eukaryota</taxon>
        <taxon>Sar</taxon>
        <taxon>Stramenopiles</taxon>
        <taxon>Ochrophyta</taxon>
        <taxon>Pelagophyceae</taxon>
        <taxon>Pelagomonadales</taxon>
        <taxon>Pelagomonadaceae</taxon>
        <taxon>Aureococcus</taxon>
    </lineage>
</organism>
<feature type="compositionally biased region" description="Basic and acidic residues" evidence="1">
    <location>
        <begin position="782"/>
        <end position="795"/>
    </location>
</feature>
<evidence type="ECO:0000313" key="5">
    <source>
        <dbReference type="Proteomes" id="UP000002729"/>
    </source>
</evidence>
<keyword evidence="2" id="KW-0812">Transmembrane</keyword>
<dbReference type="EMBL" id="GL833131">
    <property type="protein sequence ID" value="EGB07196.1"/>
    <property type="molecule type" value="Genomic_DNA"/>
</dbReference>
<keyword evidence="5" id="KW-1185">Reference proteome</keyword>
<feature type="transmembrane region" description="Helical" evidence="2">
    <location>
        <begin position="1280"/>
        <end position="1298"/>
    </location>
</feature>
<feature type="compositionally biased region" description="Basic and acidic residues" evidence="1">
    <location>
        <begin position="1407"/>
        <end position="1418"/>
    </location>
</feature>
<name>F0YBW2_AURAN</name>
<dbReference type="PANTHER" id="PTHR28617:SF1">
    <property type="entry name" value="CILIA- AND FLAGELLA-ASSOCIATED PROTEIN 77"/>
    <property type="match status" value="1"/>
</dbReference>
<feature type="compositionally biased region" description="Acidic residues" evidence="1">
    <location>
        <begin position="835"/>
        <end position="845"/>
    </location>
</feature>
<feature type="region of interest" description="Disordered" evidence="1">
    <location>
        <begin position="765"/>
        <end position="1014"/>
    </location>
</feature>
<feature type="region of interest" description="Disordered" evidence="1">
    <location>
        <begin position="1"/>
        <end position="33"/>
    </location>
</feature>
<dbReference type="RefSeq" id="XP_009037833.1">
    <property type="nucleotide sequence ID" value="XM_009039585.1"/>
</dbReference>
<dbReference type="InterPro" id="IPR036869">
    <property type="entry name" value="J_dom_sf"/>
</dbReference>
<evidence type="ECO:0000256" key="1">
    <source>
        <dbReference type="SAM" id="MobiDB-lite"/>
    </source>
</evidence>
<accession>F0YBW2</accession>
<dbReference type="InParanoid" id="F0YBW2"/>
<sequence>MRAPYPPPRSRWFDAESPPLLRRRTHSGNAPHDESLRPLAFMATLACVTLILACNAKRTRRLFTYEKPPPALADAARAAAPTPRHCRFLRDATLKVVPASCGVGRADESRRVRLAVLVTGLGGAGSWSAALRLRDAGLLVEHERLGRDGAVSWLYAVRDDPRRPYPVGPAARAVRGRDVRFHKVLHLVRCPPANVAALSTHRRDTLAFAARALAVAPPPADDVGELADQGARSGYRLGGDRDRARAWLAFLAGLWAGWNERVDSFADARARVEDGDTGADLCALVDLLAEDAVAEDGAAAPRRCASTASSPAAAIDAAHHVAKAWSHWVFSNGEYNPQRCLRGACDGADGANAAHHHRPHANVSWADLKDALGGKKFARFADVAAKFGYDAGRDCAAVAPARGRRRRSSGEDVKKAYKKLALKHHPDKGGSADEFRKVNEAMEMCMDHLYEPASFSRSGLAAPDRRPGAGETSWADVKVYWTPGARGFGPMPMPYGPPPPLTRLPLAYFRDLLAGRVREAALAETADLDYLIVDARSEDERTATGEATLSSLGDIRLRVAIATLPPEACLDGSGDVVLPWVHTLADWANRKEARRLSETAKAALRAAESANDRGALVVVVSQTGSAIKHDRGDDEVAAEFLRNAQVLLAPAREGVDRTRSANRVKAPRVLEGGFAKWRRDLAGAAGAAPRERWRVKSGGAIARADVAMDSPVVCELRPGEIVALAELDDASPRVATSACGKQRCKIILPIVGWITLSRVELPGAQRAGTLPPDLWGAYAPRRRPDAEPLQPREEPTEPPPTLAPPKTFADYIKERDAPTPGPAVGARAVPVEDLGVVEDEDEDDVAAAPQKPPVAPDIDDDDPIQMPPLAEDLGVLDDDSEDEAAAPAPPPAPAPAPAPKPPPPVAPDLDDDDPIEMPPLASPFVPSSPASSPRATAPAPRARPTPSSAPPPHSSSDSDEPAPPAPKQRSTSRWAIHKPEGWVPKSQRTPEAASPPPRKQKHPISPQATTPVPPRSFAAFMKSRKPGETPTTPKSRTAYTMASKIPTWAGAASFAVPIAVAYAADKASSRCETCLAVELGILCHLLHRLARVAAAPEGVLGEFGPLCAALAAIFFKPAWESTSTIAAVTLVGALLAAEVWRAGFADGSAREGAHDTWLTLCGAAWTYALYESPVAALLVLLPLSTIIRQDLVESINELKPVALRFGVVPGGLAAYMAATGGLVPTATALAAGVGAPSADTAAAAVAGAVATFGSVELAAAAAALVAAAAFRLKKRGASALYQNVALAQLVVVPGAYALVAEPDFAFAAVVAVAVAGAVVATELLDVAESKSDVLLVLALALVLVGPALQTSAIFGGAAPVAKPAAYQAKTTTTYAPPPPPPPEPEAAYAQAPQSGEDDDDDEPIIPLHEDIHRNNARDRRTMLPARAAVEIPGAPPGHLKKKTMIKDRVGSVRTTSYELPEETHVYGKADIKDSENAGVVMSRWIASTPSQPKESQRSFIKTNKLALKEGCLTAKSQRAYAQDHQDIRFTQPSGKPTATRSEPPFKGPYGAVTKQQGESIRGLIEAGYTEWLEDGVDYPDLSALEQKRRLKAPKATKASFGHDIRNKEEDVVKEPFKMKRFAKVQSRVKFG</sequence>
<evidence type="ECO:0000313" key="4">
    <source>
        <dbReference type="EMBL" id="EGB07196.1"/>
    </source>
</evidence>
<feature type="domain" description="J" evidence="3">
    <location>
        <begin position="397"/>
        <end position="459"/>
    </location>
</feature>
<dbReference type="InterPro" id="IPR029147">
    <property type="entry name" value="CFAP77"/>
</dbReference>
<feature type="compositionally biased region" description="Pro residues" evidence="1">
    <location>
        <begin position="887"/>
        <end position="906"/>
    </location>
</feature>
<dbReference type="PROSITE" id="PS50076">
    <property type="entry name" value="DNAJ_2"/>
    <property type="match status" value="1"/>
</dbReference>
<feature type="transmembrane region" description="Helical" evidence="2">
    <location>
        <begin position="1243"/>
        <end position="1268"/>
    </location>
</feature>
<dbReference type="GeneID" id="20225024"/>
<dbReference type="Gene3D" id="1.10.287.110">
    <property type="entry name" value="DnaJ domain"/>
    <property type="match status" value="1"/>
</dbReference>
<evidence type="ECO:0000259" key="3">
    <source>
        <dbReference type="PROSITE" id="PS50076"/>
    </source>
</evidence>
<feature type="transmembrane region" description="Helical" evidence="2">
    <location>
        <begin position="1304"/>
        <end position="1321"/>
    </location>
</feature>
<dbReference type="Proteomes" id="UP000002729">
    <property type="component" value="Unassembled WGS sequence"/>
</dbReference>
<dbReference type="PANTHER" id="PTHR28617">
    <property type="entry name" value="CILIA- AND FLAGELLA-ASSOCIATED PROTEIN 77"/>
    <property type="match status" value="1"/>
</dbReference>
<feature type="compositionally biased region" description="Polar residues" evidence="1">
    <location>
        <begin position="1528"/>
        <end position="1540"/>
    </location>
</feature>
<feature type="compositionally biased region" description="Pro residues" evidence="1">
    <location>
        <begin position="941"/>
        <end position="953"/>
    </location>
</feature>
<dbReference type="KEGG" id="aaf:AURANDRAFT_64826"/>
<feature type="compositionally biased region" description="Low complexity" evidence="1">
    <location>
        <begin position="922"/>
        <end position="940"/>
    </location>
</feature>
<dbReference type="SUPFAM" id="SSF46565">
    <property type="entry name" value="Chaperone J-domain"/>
    <property type="match status" value="1"/>
</dbReference>
<feature type="region of interest" description="Disordered" evidence="1">
    <location>
        <begin position="1369"/>
        <end position="1418"/>
    </location>
</feature>
<keyword evidence="2" id="KW-1133">Transmembrane helix</keyword>
<dbReference type="Pfam" id="PF14825">
    <property type="entry name" value="CFAP77"/>
    <property type="match status" value="1"/>
</dbReference>
<keyword evidence="2" id="KW-0472">Membrane</keyword>
<dbReference type="eggNOG" id="ENOG502RZYE">
    <property type="taxonomic scope" value="Eukaryota"/>
</dbReference>
<dbReference type="InterPro" id="IPR001623">
    <property type="entry name" value="DnaJ_domain"/>
</dbReference>
<dbReference type="OrthoDB" id="532484at2759"/>
<feature type="transmembrane region" description="Helical" evidence="2">
    <location>
        <begin position="1201"/>
        <end position="1223"/>
    </location>
</feature>
<protein>
    <recommendedName>
        <fullName evidence="3">J domain-containing protein</fullName>
    </recommendedName>
</protein>
<reference evidence="4 5" key="1">
    <citation type="journal article" date="2011" name="Proc. Natl. Acad. Sci. U.S.A.">
        <title>Niche of harmful alga Aureococcus anophagefferens revealed through ecogenomics.</title>
        <authorList>
            <person name="Gobler C.J."/>
            <person name="Berry D.L."/>
            <person name="Dyhrman S.T."/>
            <person name="Wilhelm S.W."/>
            <person name="Salamov A."/>
            <person name="Lobanov A.V."/>
            <person name="Zhang Y."/>
            <person name="Collier J.L."/>
            <person name="Wurch L.L."/>
            <person name="Kustka A.B."/>
            <person name="Dill B.D."/>
            <person name="Shah M."/>
            <person name="VerBerkmoes N.C."/>
            <person name="Kuo A."/>
            <person name="Terry A."/>
            <person name="Pangilinan J."/>
            <person name="Lindquist E.A."/>
            <person name="Lucas S."/>
            <person name="Paulsen I.T."/>
            <person name="Hattenrath-Lehmann T.K."/>
            <person name="Talmage S.C."/>
            <person name="Walker E.A."/>
            <person name="Koch F."/>
            <person name="Burson A.M."/>
            <person name="Marcoval M.A."/>
            <person name="Tang Y.Z."/>
            <person name="Lecleir G.R."/>
            <person name="Coyne K.J."/>
            <person name="Berg G.M."/>
            <person name="Bertrand E.M."/>
            <person name="Saito M.A."/>
            <person name="Gladyshev V.N."/>
            <person name="Grigoriev I.V."/>
        </authorList>
    </citation>
    <scope>NUCLEOTIDE SEQUENCE [LARGE SCALE GENOMIC DNA]</scope>
    <source>
        <strain evidence="5">CCMP 1984</strain>
    </source>
</reference>
<feature type="transmembrane region" description="Helical" evidence="2">
    <location>
        <begin position="1333"/>
        <end position="1354"/>
    </location>
</feature>
<dbReference type="SMART" id="SM00271">
    <property type="entry name" value="DnaJ"/>
    <property type="match status" value="1"/>
</dbReference>
<feature type="transmembrane region" description="Helical" evidence="2">
    <location>
        <begin position="1157"/>
        <end position="1181"/>
    </location>
</feature>